<keyword evidence="3" id="KW-0862">Zinc</keyword>
<evidence type="ECO:0000256" key="5">
    <source>
        <dbReference type="ARBA" id="ARBA00024361"/>
    </source>
</evidence>
<name>A0A8J4WY92_CLAMG</name>
<dbReference type="PANTHER" id="PTHR11329:SF0">
    <property type="entry name" value="LEUKOCYTE CELL-DERIVED CHEMOTAXIN-2"/>
    <property type="match status" value="1"/>
</dbReference>
<proteinExistence type="inferred from homology"/>
<dbReference type="AlphaFoldDB" id="A0A8J4WY92"/>
<keyword evidence="4" id="KW-1015">Disulfide bond</keyword>
<evidence type="ECO:0000313" key="7">
    <source>
        <dbReference type="EMBL" id="KAF5880208.1"/>
    </source>
</evidence>
<evidence type="ECO:0000256" key="4">
    <source>
        <dbReference type="ARBA" id="ARBA00023157"/>
    </source>
</evidence>
<dbReference type="InterPro" id="IPR011055">
    <property type="entry name" value="Dup_hybrid_motif"/>
</dbReference>
<keyword evidence="2 6" id="KW-0732">Signal</keyword>
<feature type="non-terminal residue" evidence="7">
    <location>
        <position position="1"/>
    </location>
</feature>
<accession>A0A8J4WY92</accession>
<feature type="chain" id="PRO_5035326434" evidence="6">
    <location>
        <begin position="21"/>
        <end position="102"/>
    </location>
</feature>
<evidence type="ECO:0000256" key="3">
    <source>
        <dbReference type="ARBA" id="ARBA00022833"/>
    </source>
</evidence>
<keyword evidence="1" id="KW-0479">Metal-binding</keyword>
<evidence type="ECO:0000313" key="8">
    <source>
        <dbReference type="Proteomes" id="UP000727407"/>
    </source>
</evidence>
<protein>
    <submittedName>
        <fullName evidence="7">Leukocyte cell-derived chemotaxin-2-like</fullName>
    </submittedName>
</protein>
<comment type="caution">
    <text evidence="7">The sequence shown here is derived from an EMBL/GenBank/DDBJ whole genome shotgun (WGS) entry which is preliminary data.</text>
</comment>
<dbReference type="OrthoDB" id="5911921at2759"/>
<keyword evidence="8" id="KW-1185">Reference proteome</keyword>
<dbReference type="InterPro" id="IPR008663">
    <property type="entry name" value="LECT2"/>
</dbReference>
<evidence type="ECO:0000256" key="2">
    <source>
        <dbReference type="ARBA" id="ARBA00022729"/>
    </source>
</evidence>
<organism evidence="7 8">
    <name type="scientific">Clarias magur</name>
    <name type="common">Asian catfish</name>
    <name type="synonym">Macropteronotus magur</name>
    <dbReference type="NCBI Taxonomy" id="1594786"/>
    <lineage>
        <taxon>Eukaryota</taxon>
        <taxon>Metazoa</taxon>
        <taxon>Chordata</taxon>
        <taxon>Craniata</taxon>
        <taxon>Vertebrata</taxon>
        <taxon>Euteleostomi</taxon>
        <taxon>Actinopterygii</taxon>
        <taxon>Neopterygii</taxon>
        <taxon>Teleostei</taxon>
        <taxon>Ostariophysi</taxon>
        <taxon>Siluriformes</taxon>
        <taxon>Clariidae</taxon>
        <taxon>Clarias</taxon>
    </lineage>
</organism>
<reference evidence="7" key="1">
    <citation type="submission" date="2020-07" db="EMBL/GenBank/DDBJ databases">
        <title>Clarias magur genome sequencing, assembly and annotation.</title>
        <authorList>
            <person name="Kushwaha B."/>
            <person name="Kumar R."/>
            <person name="Das P."/>
            <person name="Joshi C.G."/>
            <person name="Kumar D."/>
            <person name="Nagpure N.S."/>
            <person name="Pandey M."/>
            <person name="Agarwal S."/>
            <person name="Srivastava S."/>
            <person name="Singh M."/>
            <person name="Sahoo L."/>
            <person name="Jayasankar P."/>
            <person name="Meher P.K."/>
            <person name="Koringa P.G."/>
            <person name="Iquebal M.A."/>
            <person name="Das S.P."/>
            <person name="Bit A."/>
            <person name="Patnaik S."/>
            <person name="Patel N."/>
            <person name="Shah T.M."/>
            <person name="Hinsu A."/>
            <person name="Jena J.K."/>
        </authorList>
    </citation>
    <scope>NUCLEOTIDE SEQUENCE</scope>
    <source>
        <strain evidence="7">CIFAMagur01</strain>
        <tissue evidence="7">Testis</tissue>
    </source>
</reference>
<dbReference type="Proteomes" id="UP000727407">
    <property type="component" value="Unassembled WGS sequence"/>
</dbReference>
<gene>
    <name evidence="7" type="primary">lect2</name>
    <name evidence="7" type="ORF">DAT39_023290</name>
</gene>
<dbReference type="GO" id="GO:0046872">
    <property type="term" value="F:metal ion binding"/>
    <property type="evidence" value="ECO:0007669"/>
    <property type="project" value="UniProtKB-KW"/>
</dbReference>
<dbReference type="EMBL" id="QNUK01001564">
    <property type="protein sequence ID" value="KAF5880208.1"/>
    <property type="molecule type" value="Genomic_DNA"/>
</dbReference>
<evidence type="ECO:0000256" key="6">
    <source>
        <dbReference type="SAM" id="SignalP"/>
    </source>
</evidence>
<sequence length="102" mass="10779">MKLSILLICAVLCVLQTATAQVKFGQLCSGNPSNRKRGCDTKYGCGNYGASRDGGKRKHLGLDIECSDGATVYAPFDVTLKGKSVPYKHNNAINDGIQLSGG</sequence>
<evidence type="ECO:0000256" key="1">
    <source>
        <dbReference type="ARBA" id="ARBA00022723"/>
    </source>
</evidence>
<comment type="similarity">
    <text evidence="5">Belongs to the LECT2/MIM-1 family.</text>
</comment>
<feature type="signal peptide" evidence="6">
    <location>
        <begin position="1"/>
        <end position="20"/>
    </location>
</feature>
<dbReference type="PANTHER" id="PTHR11329">
    <property type="entry name" value="LEUKOCYTE CELL-DERIVED CHEMOTAXIN 2"/>
    <property type="match status" value="1"/>
</dbReference>
<dbReference type="Gene3D" id="2.70.70.10">
    <property type="entry name" value="Glucose Permease (Domain IIA)"/>
    <property type="match status" value="1"/>
</dbReference>